<evidence type="ECO:0000313" key="1">
    <source>
        <dbReference type="EMBL" id="MDH0825610.1"/>
    </source>
</evidence>
<gene>
    <name evidence="1" type="ORF">N5C97_03670</name>
</gene>
<protein>
    <submittedName>
        <fullName evidence="1">Uncharacterized protein</fullName>
    </submittedName>
</protein>
<proteinExistence type="predicted"/>
<dbReference type="EMBL" id="JAOCCL010000006">
    <property type="protein sequence ID" value="MDH0825610.1"/>
    <property type="molecule type" value="Genomic_DNA"/>
</dbReference>
<sequence>MSITSNELNLLSELEKKYISSISDITDISTNTTGNKKFIEMNFNSLHFDKVPAFYSDSYENKECSSADTLIYSYHNDSLYLIEFKEGWPRHKDKTDSNSDIRLKCYDSISKLCLFWVNILGKSRRDFFDLKINYCLITRPKNGNLHHSAVNALNSTRQAFQLKMLENTLVDQTRILVTPNAIYKLLSRVTGVNNMAYVKSDGSKLISIKLPLSKYAFNPSLMEISNKKLFYMLNN</sequence>
<reference evidence="1" key="1">
    <citation type="submission" date="2022-09" db="EMBL/GenBank/DDBJ databases">
        <title>Intensive care unit water sources are persistently colonized with multi-drug resistant bacteria and are the site of extensive horizontal gene transfer of antibiotic resistance genes.</title>
        <authorList>
            <person name="Diorio-Toth L."/>
        </authorList>
    </citation>
    <scope>NUCLEOTIDE SEQUENCE</scope>
    <source>
        <strain evidence="1">GD03885</strain>
    </source>
</reference>
<dbReference type="Proteomes" id="UP001160116">
    <property type="component" value="Unassembled WGS sequence"/>
</dbReference>
<comment type="caution">
    <text evidence="1">The sequence shown here is derived from an EMBL/GenBank/DDBJ whole genome shotgun (WGS) entry which is preliminary data.</text>
</comment>
<organism evidence="1 2">
    <name type="scientific">Acinetobacter johnsonii</name>
    <dbReference type="NCBI Taxonomy" id="40214"/>
    <lineage>
        <taxon>Bacteria</taxon>
        <taxon>Pseudomonadati</taxon>
        <taxon>Pseudomonadota</taxon>
        <taxon>Gammaproteobacteria</taxon>
        <taxon>Moraxellales</taxon>
        <taxon>Moraxellaceae</taxon>
        <taxon>Acinetobacter</taxon>
    </lineage>
</organism>
<name>A0AA42M896_ACIJO</name>
<dbReference type="AlphaFoldDB" id="A0AA42M896"/>
<evidence type="ECO:0000313" key="2">
    <source>
        <dbReference type="Proteomes" id="UP001160116"/>
    </source>
</evidence>
<dbReference type="RefSeq" id="WP_234304454.1">
    <property type="nucleotide sequence ID" value="NZ_CP090180.1"/>
</dbReference>
<accession>A0AA42M896</accession>